<dbReference type="AlphaFoldDB" id="M7TAU9"/>
<dbReference type="KEGG" id="ela:UCREL1_6015"/>
<keyword evidence="4" id="KW-1185">Reference proteome</keyword>
<feature type="compositionally biased region" description="Acidic residues" evidence="1">
    <location>
        <begin position="78"/>
        <end position="108"/>
    </location>
</feature>
<organism evidence="3 4">
    <name type="scientific">Eutypa lata (strain UCR-EL1)</name>
    <name type="common">Grapevine dieback disease fungus</name>
    <name type="synonym">Eutypa armeniacae</name>
    <dbReference type="NCBI Taxonomy" id="1287681"/>
    <lineage>
        <taxon>Eukaryota</taxon>
        <taxon>Fungi</taxon>
        <taxon>Dikarya</taxon>
        <taxon>Ascomycota</taxon>
        <taxon>Pezizomycotina</taxon>
        <taxon>Sordariomycetes</taxon>
        <taxon>Xylariomycetidae</taxon>
        <taxon>Xylariales</taxon>
        <taxon>Diatrypaceae</taxon>
        <taxon>Eutypa</taxon>
    </lineage>
</organism>
<feature type="chain" id="PRO_5004085512" description="Secreted protein" evidence="2">
    <location>
        <begin position="22"/>
        <end position="302"/>
    </location>
</feature>
<evidence type="ECO:0000256" key="2">
    <source>
        <dbReference type="SAM" id="SignalP"/>
    </source>
</evidence>
<evidence type="ECO:0008006" key="5">
    <source>
        <dbReference type="Google" id="ProtNLM"/>
    </source>
</evidence>
<reference evidence="4" key="1">
    <citation type="journal article" date="2013" name="Genome Announc.">
        <title>Draft genome sequence of the grapevine dieback fungus Eutypa lata UCR-EL1.</title>
        <authorList>
            <person name="Blanco-Ulate B."/>
            <person name="Rolshausen P.E."/>
            <person name="Cantu D."/>
        </authorList>
    </citation>
    <scope>NUCLEOTIDE SEQUENCE [LARGE SCALE GENOMIC DNA]</scope>
    <source>
        <strain evidence="4">UCR-EL1</strain>
    </source>
</reference>
<name>M7TAU9_EUTLA</name>
<accession>M7TAU9</accession>
<protein>
    <recommendedName>
        <fullName evidence="5">Secreted protein</fullName>
    </recommendedName>
</protein>
<sequence>MKTVSVLSVVSLNLLLRGASSSPIGDEPKMNTGVFELELPHGKDLGKTDAQHWDMMQLASTTKHDMFRNATSYHPDFTDPDDYDDNDDDDDDDDDDDYDDIDDDDDDGTGYLRGDDDGDDDDGDEKEDTSLTNVTTSHLTKRKGRHRKVPWEPTMIPWTKYKCETTEPAVKLDDVYAARNRLADWGSKNNIMWGRWHGEVVGTAFWYTCYCKPQRLRLAQFRKHAVPWEQLHAAQNFLLDRCGPGKGGQANVTMQPAWLWSYDWRRIWTIMPRKHSHHIQHTLCSRKCLRRSSLTTHTVMEP</sequence>
<proteinExistence type="predicted"/>
<feature type="region of interest" description="Disordered" evidence="1">
    <location>
        <begin position="71"/>
        <end position="146"/>
    </location>
</feature>
<feature type="signal peptide" evidence="2">
    <location>
        <begin position="1"/>
        <end position="21"/>
    </location>
</feature>
<evidence type="ECO:0000256" key="1">
    <source>
        <dbReference type="SAM" id="MobiDB-lite"/>
    </source>
</evidence>
<evidence type="ECO:0000313" key="4">
    <source>
        <dbReference type="Proteomes" id="UP000012174"/>
    </source>
</evidence>
<keyword evidence="2" id="KW-0732">Signal</keyword>
<gene>
    <name evidence="3" type="ORF">UCREL1_6015</name>
</gene>
<dbReference type="Proteomes" id="UP000012174">
    <property type="component" value="Unassembled WGS sequence"/>
</dbReference>
<dbReference type="EMBL" id="KB706542">
    <property type="protein sequence ID" value="EMR66991.1"/>
    <property type="molecule type" value="Genomic_DNA"/>
</dbReference>
<feature type="compositionally biased region" description="Acidic residues" evidence="1">
    <location>
        <begin position="116"/>
        <end position="127"/>
    </location>
</feature>
<evidence type="ECO:0000313" key="3">
    <source>
        <dbReference type="EMBL" id="EMR66991.1"/>
    </source>
</evidence>
<dbReference type="HOGENOM" id="CLU_921433_0_0_1"/>